<sequence>MRVSCAFCGLFLAVAIVNCNPVEKKETEDELSPLNEVYVIEADDAAAADGERGDRDKRKIGIKLGVSNGIINFVFDKVDSFIDSKTKALAVLDESNKAKNVVFGINNKQSATTEFLNQLLSQKIQAATGSIGPIINSATTFLTGASGGISKALVSKIAPLSSLAGGLSGGSGGTDGTGGASGSAIIGNLLTQKIGSLSSLSQSSGGLGSLSGGLGGLSGGSSGNTGTENTGSTGAGATAGAGINLGAFANLAGKRTISTTTEEAPVFDRNRVSLDIPSSAFGTGFTLVTNVSKVLNSVILNSARRTQTLLEIFKPFFRGTFAIKGLPSDNPK</sequence>
<evidence type="ECO:0000313" key="3">
    <source>
        <dbReference type="Proteomes" id="UP001430953"/>
    </source>
</evidence>
<evidence type="ECO:0000313" key="2">
    <source>
        <dbReference type="EMBL" id="KAL0134418.1"/>
    </source>
</evidence>
<protein>
    <submittedName>
        <fullName evidence="2">Uncharacterized protein</fullName>
    </submittedName>
</protein>
<dbReference type="AlphaFoldDB" id="A0AAW2H4T3"/>
<keyword evidence="1" id="KW-0732">Signal</keyword>
<organism evidence="2 3">
    <name type="scientific">Cardiocondyla obscurior</name>
    <dbReference type="NCBI Taxonomy" id="286306"/>
    <lineage>
        <taxon>Eukaryota</taxon>
        <taxon>Metazoa</taxon>
        <taxon>Ecdysozoa</taxon>
        <taxon>Arthropoda</taxon>
        <taxon>Hexapoda</taxon>
        <taxon>Insecta</taxon>
        <taxon>Pterygota</taxon>
        <taxon>Neoptera</taxon>
        <taxon>Endopterygota</taxon>
        <taxon>Hymenoptera</taxon>
        <taxon>Apocrita</taxon>
        <taxon>Aculeata</taxon>
        <taxon>Formicoidea</taxon>
        <taxon>Formicidae</taxon>
        <taxon>Myrmicinae</taxon>
        <taxon>Cardiocondyla</taxon>
    </lineage>
</organism>
<dbReference type="Proteomes" id="UP001430953">
    <property type="component" value="Unassembled WGS sequence"/>
</dbReference>
<feature type="chain" id="PRO_5043677164" evidence="1">
    <location>
        <begin position="20"/>
        <end position="332"/>
    </location>
</feature>
<accession>A0AAW2H4T3</accession>
<evidence type="ECO:0000256" key="1">
    <source>
        <dbReference type="SAM" id="SignalP"/>
    </source>
</evidence>
<feature type="signal peptide" evidence="1">
    <location>
        <begin position="1"/>
        <end position="19"/>
    </location>
</feature>
<proteinExistence type="predicted"/>
<name>A0AAW2H4T3_9HYME</name>
<comment type="caution">
    <text evidence="2">The sequence shown here is derived from an EMBL/GenBank/DDBJ whole genome shotgun (WGS) entry which is preliminary data.</text>
</comment>
<reference evidence="2 3" key="1">
    <citation type="submission" date="2023-03" db="EMBL/GenBank/DDBJ databases">
        <title>High recombination rates correlate with genetic variation in Cardiocondyla obscurior ants.</title>
        <authorList>
            <person name="Errbii M."/>
        </authorList>
    </citation>
    <scope>NUCLEOTIDE SEQUENCE [LARGE SCALE GENOMIC DNA]</scope>
    <source>
        <strain evidence="2">Alpha-2009</strain>
        <tissue evidence="2">Whole body</tissue>
    </source>
</reference>
<keyword evidence="3" id="KW-1185">Reference proteome</keyword>
<gene>
    <name evidence="2" type="ORF">PUN28_001300</name>
</gene>
<dbReference type="EMBL" id="JADYXP020000001">
    <property type="protein sequence ID" value="KAL0134418.1"/>
    <property type="molecule type" value="Genomic_DNA"/>
</dbReference>